<keyword evidence="7" id="KW-1185">Reference proteome</keyword>
<comment type="caution">
    <text evidence="6">The sequence shown here is derived from an EMBL/GenBank/DDBJ whole genome shotgun (WGS) entry which is preliminary data.</text>
</comment>
<evidence type="ECO:0000256" key="4">
    <source>
        <dbReference type="ARBA" id="ARBA00023163"/>
    </source>
</evidence>
<dbReference type="EMBL" id="JABEQM010000002">
    <property type="protein sequence ID" value="MBB2200635.1"/>
    <property type="molecule type" value="Genomic_DNA"/>
</dbReference>
<keyword evidence="3" id="KW-0238">DNA-binding</keyword>
<evidence type="ECO:0000256" key="2">
    <source>
        <dbReference type="ARBA" id="ARBA00023015"/>
    </source>
</evidence>
<dbReference type="GO" id="GO:0003700">
    <property type="term" value="F:DNA-binding transcription factor activity"/>
    <property type="evidence" value="ECO:0007669"/>
    <property type="project" value="InterPro"/>
</dbReference>
<name>A0A7W4PK51_9PROT</name>
<proteinExistence type="inferred from homology"/>
<dbReference type="PANTHER" id="PTHR30537">
    <property type="entry name" value="HTH-TYPE TRANSCRIPTIONAL REGULATOR"/>
    <property type="match status" value="1"/>
</dbReference>
<dbReference type="SUPFAM" id="SSF46785">
    <property type="entry name" value="Winged helix' DNA-binding domain"/>
    <property type="match status" value="1"/>
</dbReference>
<evidence type="ECO:0000256" key="1">
    <source>
        <dbReference type="ARBA" id="ARBA00009437"/>
    </source>
</evidence>
<dbReference type="InterPro" id="IPR005119">
    <property type="entry name" value="LysR_subst-bd"/>
</dbReference>
<dbReference type="Gene3D" id="3.40.190.10">
    <property type="entry name" value="Periplasmic binding protein-like II"/>
    <property type="match status" value="2"/>
</dbReference>
<comment type="similarity">
    <text evidence="1">Belongs to the LysR transcriptional regulatory family.</text>
</comment>
<dbReference type="Pfam" id="PF03466">
    <property type="entry name" value="LysR_substrate"/>
    <property type="match status" value="1"/>
</dbReference>
<dbReference type="InterPro" id="IPR058163">
    <property type="entry name" value="LysR-type_TF_proteobact-type"/>
</dbReference>
<dbReference type="InterPro" id="IPR036388">
    <property type="entry name" value="WH-like_DNA-bd_sf"/>
</dbReference>
<keyword evidence="4" id="KW-0804">Transcription</keyword>
<protein>
    <submittedName>
        <fullName evidence="6">LysR family transcriptional regulator</fullName>
    </submittedName>
</protein>
<dbReference type="InterPro" id="IPR000847">
    <property type="entry name" value="LysR_HTH_N"/>
</dbReference>
<evidence type="ECO:0000256" key="3">
    <source>
        <dbReference type="ARBA" id="ARBA00023125"/>
    </source>
</evidence>
<feature type="domain" description="HTH lysR-type" evidence="5">
    <location>
        <begin position="1"/>
        <end position="41"/>
    </location>
</feature>
<dbReference type="Proteomes" id="UP000578030">
    <property type="component" value="Unassembled WGS sequence"/>
</dbReference>
<dbReference type="AlphaFoldDB" id="A0A7W4PK51"/>
<accession>A0A7W4PK51</accession>
<dbReference type="PANTHER" id="PTHR30537:SF5">
    <property type="entry name" value="HTH-TYPE TRANSCRIPTIONAL ACTIVATOR TTDR-RELATED"/>
    <property type="match status" value="1"/>
</dbReference>
<dbReference type="PROSITE" id="PS50931">
    <property type="entry name" value="HTH_LYSR"/>
    <property type="match status" value="1"/>
</dbReference>
<organism evidence="6 7">
    <name type="scientific">Gluconacetobacter tumulisoli</name>
    <dbReference type="NCBI Taxonomy" id="1286189"/>
    <lineage>
        <taxon>Bacteria</taxon>
        <taxon>Pseudomonadati</taxon>
        <taxon>Pseudomonadota</taxon>
        <taxon>Alphaproteobacteria</taxon>
        <taxon>Acetobacterales</taxon>
        <taxon>Acetobacteraceae</taxon>
        <taxon>Gluconacetobacter</taxon>
    </lineage>
</organism>
<evidence type="ECO:0000313" key="6">
    <source>
        <dbReference type="EMBL" id="MBB2200635.1"/>
    </source>
</evidence>
<dbReference type="SUPFAM" id="SSF53850">
    <property type="entry name" value="Periplasmic binding protein-like II"/>
    <property type="match status" value="1"/>
</dbReference>
<evidence type="ECO:0000313" key="7">
    <source>
        <dbReference type="Proteomes" id="UP000578030"/>
    </source>
</evidence>
<sequence>MRGAAQLLGVSPVIIRRHLRGLEEWMGVGLINRDAGELTPRGQSYHARIAGSLLEIARASEDARVTTDGGLRIRCVPGFACNWLVYRLDAFRHSYREIELQIRPDRTPSNFEQDDFHADIRYLGPEDLDVLPPTLRAVEICRPPIFPVASPSLARDINSRIRGPRDLLDERLITTDFDRGWMAWFQAQSVPVAAIRPFARMWHISLALAAAKDSQGVAIIDSYLGDQDLLNGTIERIGVPGMPWHEARRGTYAIVAPHANWHNGMLTRFCAWLLDSASTFQPVMRAEISPGR</sequence>
<dbReference type="GO" id="GO:0003677">
    <property type="term" value="F:DNA binding"/>
    <property type="evidence" value="ECO:0007669"/>
    <property type="project" value="UniProtKB-KW"/>
</dbReference>
<evidence type="ECO:0000259" key="5">
    <source>
        <dbReference type="PROSITE" id="PS50931"/>
    </source>
</evidence>
<reference evidence="6 7" key="1">
    <citation type="submission" date="2020-04" db="EMBL/GenBank/DDBJ databases">
        <title>Description of novel Gluconacetobacter.</title>
        <authorList>
            <person name="Sombolestani A."/>
        </authorList>
    </citation>
    <scope>NUCLEOTIDE SEQUENCE [LARGE SCALE GENOMIC DNA]</scope>
    <source>
        <strain evidence="6 7">LMG 27802</strain>
    </source>
</reference>
<dbReference type="Gene3D" id="1.10.10.10">
    <property type="entry name" value="Winged helix-like DNA-binding domain superfamily/Winged helix DNA-binding domain"/>
    <property type="match status" value="1"/>
</dbReference>
<gene>
    <name evidence="6" type="ORF">HLH28_03400</name>
</gene>
<dbReference type="InterPro" id="IPR036390">
    <property type="entry name" value="WH_DNA-bd_sf"/>
</dbReference>
<keyword evidence="2" id="KW-0805">Transcription regulation</keyword>